<evidence type="ECO:0000256" key="8">
    <source>
        <dbReference type="ARBA" id="ARBA00023136"/>
    </source>
</evidence>
<feature type="transmembrane region" description="Helical" evidence="10">
    <location>
        <begin position="12"/>
        <end position="37"/>
    </location>
</feature>
<organism evidence="12 13">
    <name type="scientific">Frankliniella occidentalis</name>
    <name type="common">Western flower thrips</name>
    <name type="synonym">Euthrips occidentalis</name>
    <dbReference type="NCBI Taxonomy" id="133901"/>
    <lineage>
        <taxon>Eukaryota</taxon>
        <taxon>Metazoa</taxon>
        <taxon>Ecdysozoa</taxon>
        <taxon>Arthropoda</taxon>
        <taxon>Hexapoda</taxon>
        <taxon>Insecta</taxon>
        <taxon>Pterygota</taxon>
        <taxon>Neoptera</taxon>
        <taxon>Paraneoptera</taxon>
        <taxon>Thysanoptera</taxon>
        <taxon>Terebrantia</taxon>
        <taxon>Thripoidea</taxon>
        <taxon>Thripidae</taxon>
        <taxon>Frankliniella</taxon>
    </lineage>
</organism>
<dbReference type="GO" id="GO:0005929">
    <property type="term" value="C:cilium"/>
    <property type="evidence" value="ECO:0007669"/>
    <property type="project" value="UniProtKB-SubCell"/>
</dbReference>
<dbReference type="InterPro" id="IPR057973">
    <property type="entry name" value="TMEM218_N"/>
</dbReference>
<evidence type="ECO:0000256" key="3">
    <source>
        <dbReference type="ARBA" id="ARBA00004141"/>
    </source>
</evidence>
<keyword evidence="6 10" id="KW-0812">Transmembrane</keyword>
<protein>
    <recommendedName>
        <fullName evidence="5">Transmembrane protein 218</fullName>
    </recommendedName>
</protein>
<evidence type="ECO:0000256" key="7">
    <source>
        <dbReference type="ARBA" id="ARBA00022989"/>
    </source>
</evidence>
<dbReference type="RefSeq" id="XP_052128483.1">
    <property type="nucleotide sequence ID" value="XM_052272523.1"/>
</dbReference>
<gene>
    <name evidence="13 14" type="primary">LOC113209616</name>
</gene>
<dbReference type="RefSeq" id="XP_026283033.2">
    <property type="nucleotide sequence ID" value="XM_026427248.2"/>
</dbReference>
<dbReference type="PANTHER" id="PTHR31622:SF1">
    <property type="entry name" value="TRANSMEMBRANE PROTEIN 218"/>
    <property type="match status" value="1"/>
</dbReference>
<feature type="domain" description="Transmembrane protein 218 N-terminal" evidence="11">
    <location>
        <begin position="8"/>
        <end position="63"/>
    </location>
</feature>
<dbReference type="Proteomes" id="UP000504606">
    <property type="component" value="Unplaced"/>
</dbReference>
<dbReference type="GeneID" id="113209616"/>
<keyword evidence="12" id="KW-1185">Reference proteome</keyword>
<evidence type="ECO:0000256" key="6">
    <source>
        <dbReference type="ARBA" id="ARBA00022692"/>
    </source>
</evidence>
<evidence type="ECO:0000256" key="4">
    <source>
        <dbReference type="ARBA" id="ARBA00010775"/>
    </source>
</evidence>
<comment type="function">
    <text evidence="1">May be involved in ciliary biogenesis or function.</text>
</comment>
<evidence type="ECO:0000313" key="13">
    <source>
        <dbReference type="RefSeq" id="XP_026283033.2"/>
    </source>
</evidence>
<dbReference type="InterPro" id="IPR026771">
    <property type="entry name" value="Tmem218"/>
</dbReference>
<evidence type="ECO:0000256" key="10">
    <source>
        <dbReference type="SAM" id="Phobius"/>
    </source>
</evidence>
<evidence type="ECO:0000256" key="2">
    <source>
        <dbReference type="ARBA" id="ARBA00004138"/>
    </source>
</evidence>
<accession>A0A6J1SQE7</accession>
<reference evidence="13 14" key="1">
    <citation type="submission" date="2025-04" db="UniProtKB">
        <authorList>
            <consortium name="RefSeq"/>
        </authorList>
    </citation>
    <scope>IDENTIFICATION</scope>
    <source>
        <tissue evidence="13 14">Whole organism</tissue>
    </source>
</reference>
<feature type="transmembrane region" description="Helical" evidence="10">
    <location>
        <begin position="81"/>
        <end position="103"/>
    </location>
</feature>
<feature type="transmembrane region" description="Helical" evidence="10">
    <location>
        <begin position="43"/>
        <end position="61"/>
    </location>
</feature>
<evidence type="ECO:0000256" key="9">
    <source>
        <dbReference type="ARBA" id="ARBA00023273"/>
    </source>
</evidence>
<dbReference type="GO" id="GO:0016020">
    <property type="term" value="C:membrane"/>
    <property type="evidence" value="ECO:0007669"/>
    <property type="project" value="UniProtKB-SubCell"/>
</dbReference>
<name>A0A6J1SQE7_FRAOC</name>
<keyword evidence="7 10" id="KW-1133">Transmembrane helix</keyword>
<dbReference type="AlphaFoldDB" id="A0A6J1SQE7"/>
<comment type="subcellular location">
    <subcellularLocation>
        <location evidence="2">Cell projection</location>
        <location evidence="2">Cilium</location>
    </subcellularLocation>
    <subcellularLocation>
        <location evidence="3">Membrane</location>
        <topology evidence="3">Multi-pass membrane protein</topology>
    </subcellularLocation>
</comment>
<dbReference type="PROSITE" id="PS51257">
    <property type="entry name" value="PROKAR_LIPOPROTEIN"/>
    <property type="match status" value="1"/>
</dbReference>
<dbReference type="PANTHER" id="PTHR31622">
    <property type="entry name" value="TRANSMEMBRANE PROTEIN 218"/>
    <property type="match status" value="1"/>
</dbReference>
<comment type="similarity">
    <text evidence="4">Belongs to the TMEM218 family.</text>
</comment>
<evidence type="ECO:0000313" key="12">
    <source>
        <dbReference type="Proteomes" id="UP000504606"/>
    </source>
</evidence>
<evidence type="ECO:0000259" key="11">
    <source>
        <dbReference type="Pfam" id="PF25810"/>
    </source>
</evidence>
<proteinExistence type="inferred from homology"/>
<evidence type="ECO:0000256" key="1">
    <source>
        <dbReference type="ARBA" id="ARBA00003173"/>
    </source>
</evidence>
<evidence type="ECO:0000313" key="14">
    <source>
        <dbReference type="RefSeq" id="XP_052128483.1"/>
    </source>
</evidence>
<keyword evidence="8 10" id="KW-0472">Membrane</keyword>
<dbReference type="Pfam" id="PF25810">
    <property type="entry name" value="TMEM218_N"/>
    <property type="match status" value="1"/>
</dbReference>
<evidence type="ECO:0000256" key="5">
    <source>
        <dbReference type="ARBA" id="ARBA00015054"/>
    </source>
</evidence>
<keyword evidence="9" id="KW-0966">Cell projection</keyword>
<sequence>MSIKFSVMTTLVLGVGFGLFILVGIWLGALLACFVSVHTQKNLGIHAVCIAAILTVVLIFIPRESERPIEDITKVYDSLFLWRIALALLLGLSAVGGGVFYFLDHLMEARVAKPIKKWTL</sequence>